<dbReference type="AlphaFoldDB" id="A0A1U7MXN2"/>
<accession>A0A1U7MXN2</accession>
<protein>
    <submittedName>
        <fullName evidence="1">Transposase</fullName>
    </submittedName>
</protein>
<dbReference type="EMBL" id="MKZS01000001">
    <property type="protein sequence ID" value="OLT58475.1"/>
    <property type="molecule type" value="Genomic_DNA"/>
</dbReference>
<gene>
    <name evidence="1" type="ORF">BJP37_04865</name>
</gene>
<sequence>MKWAELGGKVIEVVAAYTSKLAYDGSGTVKRDSKNYALATFPSAKRFNAVRVAWPTANLNGAYNIGARGVFKLTYRNGSEGRKAQKFWTTA</sequence>
<evidence type="ECO:0000313" key="2">
    <source>
        <dbReference type="Proteomes" id="UP000186657"/>
    </source>
</evidence>
<reference evidence="1 2" key="1">
    <citation type="submission" date="2016-10" db="EMBL/GenBank/DDBJ databases">
        <title>Comparative genomics uncovers the prolific and rare metabolic potential of the cyanobacterial genus Moorea.</title>
        <authorList>
            <person name="Leao T."/>
            <person name="Castelao G."/>
            <person name="Korobeynikov A."/>
            <person name="Monroe E.A."/>
            <person name="Podell S."/>
            <person name="Glukhov E."/>
            <person name="Allen E."/>
            <person name="Gerwick W.H."/>
            <person name="Gerwick L."/>
        </authorList>
    </citation>
    <scope>NUCLEOTIDE SEQUENCE [LARGE SCALE GENOMIC DNA]</scope>
    <source>
        <strain evidence="1 2">PNG5-198</strain>
    </source>
</reference>
<name>A0A1U7MXN2_9CYAN</name>
<comment type="caution">
    <text evidence="1">The sequence shown here is derived from an EMBL/GenBank/DDBJ whole genome shotgun (WGS) entry which is preliminary data.</text>
</comment>
<keyword evidence="2" id="KW-1185">Reference proteome</keyword>
<evidence type="ECO:0000313" key="1">
    <source>
        <dbReference type="EMBL" id="OLT58475.1"/>
    </source>
</evidence>
<proteinExistence type="predicted"/>
<organism evidence="1 2">
    <name type="scientific">Moorena bouillonii PNG</name>
    <dbReference type="NCBI Taxonomy" id="568701"/>
    <lineage>
        <taxon>Bacteria</taxon>
        <taxon>Bacillati</taxon>
        <taxon>Cyanobacteriota</taxon>
        <taxon>Cyanophyceae</taxon>
        <taxon>Coleofasciculales</taxon>
        <taxon>Coleofasciculaceae</taxon>
        <taxon>Moorena</taxon>
    </lineage>
</organism>
<dbReference type="Proteomes" id="UP000186657">
    <property type="component" value="Unassembled WGS sequence"/>
</dbReference>